<name>A0A7W4NYY6_9PROT</name>
<feature type="chain" id="PRO_5031228564" evidence="3">
    <location>
        <begin position="28"/>
        <end position="256"/>
    </location>
</feature>
<comment type="caution">
    <text evidence="4">The sequence shown here is derived from an EMBL/GenBank/DDBJ whole genome shotgun (WGS) entry which is preliminary data.</text>
</comment>
<comment type="similarity">
    <text evidence="1">Belongs to the MlaA family.</text>
</comment>
<proteinExistence type="inferred from homology"/>
<protein>
    <submittedName>
        <fullName evidence="4">VacJ family lipoprotein</fullName>
    </submittedName>
</protein>
<dbReference type="PROSITE" id="PS51257">
    <property type="entry name" value="PROKAR_LIPOPROTEIN"/>
    <property type="match status" value="1"/>
</dbReference>
<evidence type="ECO:0000256" key="3">
    <source>
        <dbReference type="SAM" id="SignalP"/>
    </source>
</evidence>
<sequence>MQVTPIRSSKYILFFFPVMFAAGCAHNKNDIVANDPVAPANRTVFDGNLFVDHHVLRPVARTYAANVPGGVKRGIHNFSTNLNEPKVLVNDVLQGNFSRSWNTLKRFTINSTVGVLGIFDFAQVWGMPYHNADFGQTLGVWGIGPGPDVQLPLMGFSNARDAAGSLAGIVLNPTTFVSAGVVSVVRGASSGLDVVDGRASTLAVTDDVERNSLDEYASLRAMTTQHRAAFIQEGIQGKIKPDNLAVAANQNVISMK</sequence>
<dbReference type="PRINTS" id="PR01805">
    <property type="entry name" value="VACJLIPOPROT"/>
</dbReference>
<organism evidence="4 5">
    <name type="scientific">Gluconacetobacter aggeris</name>
    <dbReference type="NCBI Taxonomy" id="1286186"/>
    <lineage>
        <taxon>Bacteria</taxon>
        <taxon>Pseudomonadati</taxon>
        <taxon>Pseudomonadota</taxon>
        <taxon>Alphaproteobacteria</taxon>
        <taxon>Acetobacterales</taxon>
        <taxon>Acetobacteraceae</taxon>
        <taxon>Gluconacetobacter</taxon>
    </lineage>
</organism>
<gene>
    <name evidence="4" type="ORF">HLH36_11870</name>
</gene>
<evidence type="ECO:0000313" key="5">
    <source>
        <dbReference type="Proteomes" id="UP000559860"/>
    </source>
</evidence>
<feature type="signal peptide" evidence="3">
    <location>
        <begin position="1"/>
        <end position="27"/>
    </location>
</feature>
<dbReference type="GO" id="GO:0120010">
    <property type="term" value="P:intermembrane phospholipid transfer"/>
    <property type="evidence" value="ECO:0007669"/>
    <property type="project" value="TreeGrafter"/>
</dbReference>
<reference evidence="4 5" key="1">
    <citation type="submission" date="2020-04" db="EMBL/GenBank/DDBJ databases">
        <title>Description of novel Gluconacetobacter.</title>
        <authorList>
            <person name="Sombolestani A."/>
        </authorList>
    </citation>
    <scope>NUCLEOTIDE SEQUENCE [LARGE SCALE GENOMIC DNA]</scope>
    <source>
        <strain evidence="4 5">LMG 27801</strain>
    </source>
</reference>
<dbReference type="AlphaFoldDB" id="A0A7W4NYY6"/>
<dbReference type="PANTHER" id="PTHR30035:SF3">
    <property type="entry name" value="INTERMEMBRANE PHOSPHOLIPID TRANSPORT SYSTEM LIPOPROTEIN MLAA"/>
    <property type="match status" value="1"/>
</dbReference>
<evidence type="ECO:0000256" key="2">
    <source>
        <dbReference type="ARBA" id="ARBA00022729"/>
    </source>
</evidence>
<evidence type="ECO:0000256" key="1">
    <source>
        <dbReference type="ARBA" id="ARBA00010634"/>
    </source>
</evidence>
<keyword evidence="4" id="KW-0449">Lipoprotein</keyword>
<dbReference type="GO" id="GO:0016020">
    <property type="term" value="C:membrane"/>
    <property type="evidence" value="ECO:0007669"/>
    <property type="project" value="InterPro"/>
</dbReference>
<keyword evidence="5" id="KW-1185">Reference proteome</keyword>
<dbReference type="EMBL" id="JABEQD010000007">
    <property type="protein sequence ID" value="MBB2169048.1"/>
    <property type="molecule type" value="Genomic_DNA"/>
</dbReference>
<keyword evidence="2 3" id="KW-0732">Signal</keyword>
<dbReference type="InterPro" id="IPR007428">
    <property type="entry name" value="MlaA"/>
</dbReference>
<dbReference type="Proteomes" id="UP000559860">
    <property type="component" value="Unassembled WGS sequence"/>
</dbReference>
<dbReference type="Pfam" id="PF04333">
    <property type="entry name" value="MlaA"/>
    <property type="match status" value="1"/>
</dbReference>
<accession>A0A7W4NYY6</accession>
<evidence type="ECO:0000313" key="4">
    <source>
        <dbReference type="EMBL" id="MBB2169048.1"/>
    </source>
</evidence>
<dbReference type="PANTHER" id="PTHR30035">
    <property type="entry name" value="LIPOPROTEIN VACJ-RELATED"/>
    <property type="match status" value="1"/>
</dbReference>
<dbReference type="RefSeq" id="WP_182986567.1">
    <property type="nucleotide sequence ID" value="NZ_JABEQD010000007.1"/>
</dbReference>